<proteinExistence type="predicted"/>
<protein>
    <submittedName>
        <fullName evidence="1">Uncharacterized protein</fullName>
    </submittedName>
</protein>
<accession>A0AAV9EE82</accession>
<gene>
    <name evidence="1" type="ORF">QJS10_CPA07g00408</name>
</gene>
<dbReference type="EMBL" id="JAUJYO010000007">
    <property type="protein sequence ID" value="KAK1311719.1"/>
    <property type="molecule type" value="Genomic_DNA"/>
</dbReference>
<keyword evidence="2" id="KW-1185">Reference proteome</keyword>
<organism evidence="1 2">
    <name type="scientific">Acorus calamus</name>
    <name type="common">Sweet flag</name>
    <dbReference type="NCBI Taxonomy" id="4465"/>
    <lineage>
        <taxon>Eukaryota</taxon>
        <taxon>Viridiplantae</taxon>
        <taxon>Streptophyta</taxon>
        <taxon>Embryophyta</taxon>
        <taxon>Tracheophyta</taxon>
        <taxon>Spermatophyta</taxon>
        <taxon>Magnoliopsida</taxon>
        <taxon>Liliopsida</taxon>
        <taxon>Acoraceae</taxon>
        <taxon>Acorus</taxon>
    </lineage>
</organism>
<dbReference type="AlphaFoldDB" id="A0AAV9EE82"/>
<reference evidence="1" key="2">
    <citation type="submission" date="2023-06" db="EMBL/GenBank/DDBJ databases">
        <authorList>
            <person name="Ma L."/>
            <person name="Liu K.-W."/>
            <person name="Li Z."/>
            <person name="Hsiao Y.-Y."/>
            <person name="Qi Y."/>
            <person name="Fu T."/>
            <person name="Tang G."/>
            <person name="Zhang D."/>
            <person name="Sun W.-H."/>
            <person name="Liu D.-K."/>
            <person name="Li Y."/>
            <person name="Chen G.-Z."/>
            <person name="Liu X.-D."/>
            <person name="Liao X.-Y."/>
            <person name="Jiang Y.-T."/>
            <person name="Yu X."/>
            <person name="Hao Y."/>
            <person name="Huang J."/>
            <person name="Zhao X.-W."/>
            <person name="Ke S."/>
            <person name="Chen Y.-Y."/>
            <person name="Wu W.-L."/>
            <person name="Hsu J.-L."/>
            <person name="Lin Y.-F."/>
            <person name="Huang M.-D."/>
            <person name="Li C.-Y."/>
            <person name="Huang L."/>
            <person name="Wang Z.-W."/>
            <person name="Zhao X."/>
            <person name="Zhong W.-Y."/>
            <person name="Peng D.-H."/>
            <person name="Ahmad S."/>
            <person name="Lan S."/>
            <person name="Zhang J.-S."/>
            <person name="Tsai W.-C."/>
            <person name="Van De Peer Y."/>
            <person name="Liu Z.-J."/>
        </authorList>
    </citation>
    <scope>NUCLEOTIDE SEQUENCE</scope>
    <source>
        <strain evidence="1">CP</strain>
        <tissue evidence="1">Leaves</tissue>
    </source>
</reference>
<evidence type="ECO:0000313" key="1">
    <source>
        <dbReference type="EMBL" id="KAK1311719.1"/>
    </source>
</evidence>
<sequence>MKIIVAAMIYNFEVEAVEGHVVEPKLAKNGFLAKVAQREVEHLKRLSKNITLCDPSFSAEKINDVYTSSTEEVMQLRRIQPTSDRTQQLEIMSDVLGTRS</sequence>
<reference evidence="1" key="1">
    <citation type="journal article" date="2023" name="Nat. Commun.">
        <title>Diploid and tetraploid genomes of Acorus and the evolution of monocots.</title>
        <authorList>
            <person name="Ma L."/>
            <person name="Liu K.W."/>
            <person name="Li Z."/>
            <person name="Hsiao Y.Y."/>
            <person name="Qi Y."/>
            <person name="Fu T."/>
            <person name="Tang G.D."/>
            <person name="Zhang D."/>
            <person name="Sun W.H."/>
            <person name="Liu D.K."/>
            <person name="Li Y."/>
            <person name="Chen G.Z."/>
            <person name="Liu X.D."/>
            <person name="Liao X.Y."/>
            <person name="Jiang Y.T."/>
            <person name="Yu X."/>
            <person name="Hao Y."/>
            <person name="Huang J."/>
            <person name="Zhao X.W."/>
            <person name="Ke S."/>
            <person name="Chen Y.Y."/>
            <person name="Wu W.L."/>
            <person name="Hsu J.L."/>
            <person name="Lin Y.F."/>
            <person name="Huang M.D."/>
            <person name="Li C.Y."/>
            <person name="Huang L."/>
            <person name="Wang Z.W."/>
            <person name="Zhao X."/>
            <person name="Zhong W.Y."/>
            <person name="Peng D.H."/>
            <person name="Ahmad S."/>
            <person name="Lan S."/>
            <person name="Zhang J.S."/>
            <person name="Tsai W.C."/>
            <person name="Van de Peer Y."/>
            <person name="Liu Z.J."/>
        </authorList>
    </citation>
    <scope>NUCLEOTIDE SEQUENCE</scope>
    <source>
        <strain evidence="1">CP</strain>
    </source>
</reference>
<comment type="caution">
    <text evidence="1">The sequence shown here is derived from an EMBL/GenBank/DDBJ whole genome shotgun (WGS) entry which is preliminary data.</text>
</comment>
<name>A0AAV9EE82_ACOCL</name>
<evidence type="ECO:0000313" key="2">
    <source>
        <dbReference type="Proteomes" id="UP001180020"/>
    </source>
</evidence>
<dbReference type="Proteomes" id="UP001180020">
    <property type="component" value="Unassembled WGS sequence"/>
</dbReference>